<feature type="compositionally biased region" description="Basic and acidic residues" evidence="1">
    <location>
        <begin position="64"/>
        <end position="78"/>
    </location>
</feature>
<gene>
    <name evidence="3" type="ORF">Hamer_G000994</name>
</gene>
<dbReference type="Pfam" id="PF16087">
    <property type="entry name" value="DUF4817"/>
    <property type="match status" value="1"/>
</dbReference>
<accession>A0A8J5T2B3</accession>
<evidence type="ECO:0000256" key="1">
    <source>
        <dbReference type="SAM" id="MobiDB-lite"/>
    </source>
</evidence>
<dbReference type="AlphaFoldDB" id="A0A8J5T2B3"/>
<evidence type="ECO:0000313" key="4">
    <source>
        <dbReference type="Proteomes" id="UP000747542"/>
    </source>
</evidence>
<organism evidence="3 4">
    <name type="scientific">Homarus americanus</name>
    <name type="common">American lobster</name>
    <dbReference type="NCBI Taxonomy" id="6706"/>
    <lineage>
        <taxon>Eukaryota</taxon>
        <taxon>Metazoa</taxon>
        <taxon>Ecdysozoa</taxon>
        <taxon>Arthropoda</taxon>
        <taxon>Crustacea</taxon>
        <taxon>Multicrustacea</taxon>
        <taxon>Malacostraca</taxon>
        <taxon>Eumalacostraca</taxon>
        <taxon>Eucarida</taxon>
        <taxon>Decapoda</taxon>
        <taxon>Pleocyemata</taxon>
        <taxon>Astacidea</taxon>
        <taxon>Nephropoidea</taxon>
        <taxon>Nephropidae</taxon>
        <taxon>Homarus</taxon>
    </lineage>
</organism>
<evidence type="ECO:0000313" key="3">
    <source>
        <dbReference type="EMBL" id="KAG7172020.1"/>
    </source>
</evidence>
<comment type="caution">
    <text evidence="3">The sequence shown here is derived from an EMBL/GenBank/DDBJ whole genome shotgun (WGS) entry which is preliminary data.</text>
</comment>
<name>A0A8J5T2B3_HOMAM</name>
<protein>
    <submittedName>
        <fullName evidence="3">Putative Helix-turn-helix domain-containing protein 4</fullName>
    </submittedName>
</protein>
<feature type="region of interest" description="Disordered" evidence="1">
    <location>
        <begin position="58"/>
        <end position="78"/>
    </location>
</feature>
<feature type="domain" description="DUF4817" evidence="2">
    <location>
        <begin position="5"/>
        <end position="54"/>
    </location>
</feature>
<proteinExistence type="predicted"/>
<keyword evidence="4" id="KW-1185">Reference proteome</keyword>
<dbReference type="InterPro" id="IPR032135">
    <property type="entry name" value="DUF4817"/>
</dbReference>
<reference evidence="3" key="1">
    <citation type="journal article" date="2021" name="Sci. Adv.">
        <title>The American lobster genome reveals insights on longevity, neural, and immune adaptations.</title>
        <authorList>
            <person name="Polinski J.M."/>
            <person name="Zimin A.V."/>
            <person name="Clark K.F."/>
            <person name="Kohn A.B."/>
            <person name="Sadowski N."/>
            <person name="Timp W."/>
            <person name="Ptitsyn A."/>
            <person name="Khanna P."/>
            <person name="Romanova D.Y."/>
            <person name="Williams P."/>
            <person name="Greenwood S.J."/>
            <person name="Moroz L.L."/>
            <person name="Walt D.R."/>
            <person name="Bodnar A.G."/>
        </authorList>
    </citation>
    <scope>NUCLEOTIDE SEQUENCE</scope>
    <source>
        <strain evidence="3">GMGI-L3</strain>
    </source>
</reference>
<evidence type="ECO:0000259" key="2">
    <source>
        <dbReference type="Pfam" id="PF16087"/>
    </source>
</evidence>
<sequence>MASNQEKVQCVVWFAERKPVTTVQGQFCQRFGKEPPSKPSIRAWFQKFLETGSICDLPRSGRPRMSEESIESVREAFQ</sequence>
<dbReference type="Proteomes" id="UP000747542">
    <property type="component" value="Unassembled WGS sequence"/>
</dbReference>
<dbReference type="EMBL" id="JAHLQT010011632">
    <property type="protein sequence ID" value="KAG7172020.1"/>
    <property type="molecule type" value="Genomic_DNA"/>
</dbReference>